<dbReference type="SUPFAM" id="SSF47954">
    <property type="entry name" value="Cyclin-like"/>
    <property type="match status" value="1"/>
</dbReference>
<accession>A0A1J4MQ33</accession>
<dbReference type="Gene3D" id="1.10.472.10">
    <property type="entry name" value="Cyclin-like"/>
    <property type="match status" value="2"/>
</dbReference>
<dbReference type="EMBL" id="LRBS01000091">
    <property type="protein sequence ID" value="OII75116.1"/>
    <property type="molecule type" value="Genomic_DNA"/>
</dbReference>
<proteinExistence type="predicted"/>
<dbReference type="Proteomes" id="UP000186804">
    <property type="component" value="Unassembled WGS sequence"/>
</dbReference>
<reference evidence="2 3" key="1">
    <citation type="submission" date="2016-10" db="EMBL/GenBank/DDBJ databases">
        <title>Reductive evolution of mitochondrial metabolism and differential evolution of invasion-related proteins in Cryptosporidium.</title>
        <authorList>
            <person name="Liu S."/>
            <person name="Roellig D.M."/>
            <person name="Guo Y."/>
            <person name="Li N."/>
            <person name="Frace M.A."/>
            <person name="Tang K."/>
            <person name="Zhang L."/>
            <person name="Feng Y."/>
            <person name="Xiao L."/>
        </authorList>
    </citation>
    <scope>NUCLEOTIDE SEQUENCE [LARGE SCALE GENOMIC DNA]</scope>
    <source>
        <strain evidence="2">30847</strain>
    </source>
</reference>
<sequence>MKKSDTYIEEIQYKQRQNRSFITAMKKLEARRWEPFNLHKSPLSSLNIHIIQNYMLDTMEHTKVTYQTMYVGTYLMNIGIKNWDDLINKMPSSYRKKELDWQLIIFVVTCIVLAANYEEIEPPSIRVLLEHVLSLRQVSHESPDALIKTKKHLSLMKKHINDMQVSLWSLSNFQVEVPSSFSFITHLVESDTNLPSKYYKKLLRNCNKTALKALKLSKFLKLRPSLAATAICIYVARCIIKDLEVQNAFITCILSIMKYSKKRVERIIQQLSDNFS</sequence>
<dbReference type="RefSeq" id="XP_067067386.1">
    <property type="nucleotide sequence ID" value="XM_067210720.1"/>
</dbReference>
<dbReference type="GeneID" id="92364662"/>
<dbReference type="Pfam" id="PF02984">
    <property type="entry name" value="Cyclin_C"/>
    <property type="match status" value="1"/>
</dbReference>
<evidence type="ECO:0000259" key="1">
    <source>
        <dbReference type="Pfam" id="PF02984"/>
    </source>
</evidence>
<comment type="caution">
    <text evidence="2">The sequence shown here is derived from an EMBL/GenBank/DDBJ whole genome shotgun (WGS) entry which is preliminary data.</text>
</comment>
<dbReference type="AlphaFoldDB" id="A0A1J4MQ33"/>
<keyword evidence="3" id="KW-1185">Reference proteome</keyword>
<dbReference type="OrthoDB" id="10285178at2759"/>
<dbReference type="InterPro" id="IPR004367">
    <property type="entry name" value="Cyclin_C-dom"/>
</dbReference>
<evidence type="ECO:0000313" key="3">
    <source>
        <dbReference type="Proteomes" id="UP000186804"/>
    </source>
</evidence>
<dbReference type="InterPro" id="IPR036915">
    <property type="entry name" value="Cyclin-like_sf"/>
</dbReference>
<protein>
    <recommendedName>
        <fullName evidence="1">Cyclin C-terminal domain-containing protein</fullName>
    </recommendedName>
</protein>
<dbReference type="VEuPathDB" id="CryptoDB:cand_004770"/>
<gene>
    <name evidence="2" type="ORF">cand_004770</name>
</gene>
<feature type="domain" description="Cyclin C-terminal" evidence="1">
    <location>
        <begin position="178"/>
        <end position="274"/>
    </location>
</feature>
<name>A0A1J4MQ33_9CRYT</name>
<evidence type="ECO:0000313" key="2">
    <source>
        <dbReference type="EMBL" id="OII75116.1"/>
    </source>
</evidence>
<organism evidence="2 3">
    <name type="scientific">Cryptosporidium andersoni</name>
    <dbReference type="NCBI Taxonomy" id="117008"/>
    <lineage>
        <taxon>Eukaryota</taxon>
        <taxon>Sar</taxon>
        <taxon>Alveolata</taxon>
        <taxon>Apicomplexa</taxon>
        <taxon>Conoidasida</taxon>
        <taxon>Coccidia</taxon>
        <taxon>Eucoccidiorida</taxon>
        <taxon>Eimeriorina</taxon>
        <taxon>Cryptosporidiidae</taxon>
        <taxon>Cryptosporidium</taxon>
    </lineage>
</organism>